<reference evidence="2 3" key="1">
    <citation type="journal article" date="2006" name="Proc. Natl. Acad. Sci. U.S.A.">
        <title>Burkholderia xenovorans LB400 harbors a multi-replicon, 9.73-Mbp genome shaped for versatility.</title>
        <authorList>
            <person name="Chain P.S."/>
            <person name="Denef V.J."/>
            <person name="Konstantinidis K.T."/>
            <person name="Vergez L.M."/>
            <person name="Agullo L."/>
            <person name="Reyes V.L."/>
            <person name="Hauser L."/>
            <person name="Cordova M."/>
            <person name="Gomez L."/>
            <person name="Gonzalez M."/>
            <person name="Land M."/>
            <person name="Lao V."/>
            <person name="Larimer F."/>
            <person name="LiPuma J.J."/>
            <person name="Mahenthiralingam E."/>
            <person name="Malfatti S.A."/>
            <person name="Marx C.J."/>
            <person name="Parnell J.J."/>
            <person name="Ramette A."/>
            <person name="Richardson P."/>
            <person name="Seeger M."/>
            <person name="Smith D."/>
            <person name="Spilker T."/>
            <person name="Sul W.J."/>
            <person name="Tsoi T.V."/>
            <person name="Ulrich L.E."/>
            <person name="Zhulin I.B."/>
            <person name="Tiedje J.M."/>
        </authorList>
    </citation>
    <scope>NUCLEOTIDE SEQUENCE [LARGE SCALE GENOMIC DNA]</scope>
    <source>
        <strain evidence="2 3">LB400</strain>
    </source>
</reference>
<protein>
    <submittedName>
        <fullName evidence="2">Uncharacterized protein</fullName>
    </submittedName>
</protein>
<proteinExistence type="predicted"/>
<dbReference type="Proteomes" id="UP000001817">
    <property type="component" value="Chromosome 1"/>
</dbReference>
<sequence>MGFTGGNWGGGWFFVCAGLCVCVPGGLAFPCIHGGLLALPLCGAAPTFFAAAKKVGKESRFTPPTLKRVPWLGGDSGASGICVVAHSALVTRPSYFPPRTACSPERSGKTSVVRVWGVGFGSAWRRKVSRACVQTAHRTTAVMEAPSANSRGRQRLRRLSRKEQAATLKARFAPVATGEQRDIARARGNQRFEKRRAQEVSGKISPVREATTGFNELPRRRAQRRRKNDGLVTKAECATTQIPDGPLP</sequence>
<dbReference type="AlphaFoldDB" id="Q146K1"/>
<evidence type="ECO:0000313" key="2">
    <source>
        <dbReference type="EMBL" id="ABE28738.1"/>
    </source>
</evidence>
<evidence type="ECO:0000256" key="1">
    <source>
        <dbReference type="SAM" id="MobiDB-lite"/>
    </source>
</evidence>
<gene>
    <name evidence="2" type="ORF">Bxe_A4262</name>
</gene>
<name>Q146K1_PARXL</name>
<dbReference type="STRING" id="266265.Bxe_A4262"/>
<dbReference type="KEGG" id="bxe:Bxe_A4262"/>
<organism evidence="2 3">
    <name type="scientific">Paraburkholderia xenovorans (strain LB400)</name>
    <dbReference type="NCBI Taxonomy" id="266265"/>
    <lineage>
        <taxon>Bacteria</taxon>
        <taxon>Pseudomonadati</taxon>
        <taxon>Pseudomonadota</taxon>
        <taxon>Betaproteobacteria</taxon>
        <taxon>Burkholderiales</taxon>
        <taxon>Burkholderiaceae</taxon>
        <taxon>Paraburkholderia</taxon>
    </lineage>
</organism>
<keyword evidence="3" id="KW-1185">Reference proteome</keyword>
<dbReference type="EMBL" id="CP000270">
    <property type="protein sequence ID" value="ABE28738.1"/>
    <property type="molecule type" value="Genomic_DNA"/>
</dbReference>
<evidence type="ECO:0000313" key="3">
    <source>
        <dbReference type="Proteomes" id="UP000001817"/>
    </source>
</evidence>
<feature type="region of interest" description="Disordered" evidence="1">
    <location>
        <begin position="192"/>
        <end position="248"/>
    </location>
</feature>
<accession>Q146K1</accession>